<keyword evidence="11" id="KW-1185">Reference proteome</keyword>
<dbReference type="GO" id="GO:0016301">
    <property type="term" value="F:kinase activity"/>
    <property type="evidence" value="ECO:0007669"/>
    <property type="project" value="UniProtKB-KW"/>
</dbReference>
<keyword evidence="7" id="KW-0812">Transmembrane</keyword>
<evidence type="ECO:0000313" key="10">
    <source>
        <dbReference type="EMBL" id="MBP1466031.1"/>
    </source>
</evidence>
<sequence length="1029" mass="109375">MTDLVGQIFGGYQVEELLFAGATGPVYRASHLRLGRPARLKIFDPAALARPGLQPRLLAVLREVAALGHANLAAIYDIDEALDRVYLAGEMLNGGSLRDLLGSPLRDQLPLEVWLHLMAQVADGLAHLHANGLLHGALRPESLLVDVGETGPPTLLKVAEAGLAAVLPEEAFVAPAYLSPEQCRGQVLDGRSDIYTFGVIFYEILVGVPPFRVDTVEAAIPKHLRTQPVPPRMVRPQLPADVEAIVLRCLAKRPEDRFPDAIALAATLRAVGSAPAAAPRSSEAQTEPGRYALPGGADAPTVRITAPLEDAPLPRLQIIGSQGGVLREIEVPIGAMVAGRAPEHRLFLDHPQVSRDHLRIERTDVGYTITDLGSSNGTSLNDVRLPPQTPVPWDGKAPLRVGPFTLRIASQPEPTLLSEVPVVPPAPVASGTAPTLATGGGRIEVRVEQERITLTPGSSVVLPVRLTNTGRVSEEVRLTVEGAPGAWLRDGEAVVLRLDPGSQATTSLLISVPRSSEAPAGDYTVILRARALSGTGESSTTRMWWTVLPYTGGDLRITPPRDESRKAARYQILVRNTGNASAVYLLNFADEDETLGFVLERDEIRLDPGETARINLTVEAAGRLFGGPQARRFTIRAEREEGAPLVSEAEFVHLASLPGWLPLALLAAIVLVGLLATGLLFANRGDDEATLPPATATLPVLPPTVLPTPEPGAPTIQQFTVTPDLTAPGEVVVVTWSVIGAERIVIDRFGDVPPQGQREFRPEQSTDFTLRAFAGAQETVAIIYVTVAPPTATPLPEPTATALPEPTAVPTALPEPTAVPTALPPPTAVPTTLPPPTAVPPPTATPVPLPTATTEVPPSFGTIDLAGLARDAAWSTDQGTVRFGRPLLGSGQGGWVDLLDATLEDGVEYRGLLYTVPPLSGGLLRPQPGENVFIQGEYAIPALIRGQILVGSLGFAEEITSSPITVTIRFNDELIFEASKEPDGELLPIFADLSAFAGQPGRLTMRIVPSDPATAQGIYWVRPRIDVLR</sequence>
<evidence type="ECO:0000259" key="9">
    <source>
        <dbReference type="PROSITE" id="PS50011"/>
    </source>
</evidence>
<dbReference type="RefSeq" id="WP_167857332.1">
    <property type="nucleotide sequence ID" value="NZ_SIJK02000014.1"/>
</dbReference>
<evidence type="ECO:0000256" key="2">
    <source>
        <dbReference type="ARBA" id="ARBA00022679"/>
    </source>
</evidence>
<feature type="transmembrane region" description="Helical" evidence="7">
    <location>
        <begin position="660"/>
        <end position="682"/>
    </location>
</feature>
<accession>A0ABS4D9C7</accession>
<feature type="region of interest" description="Disordered" evidence="6">
    <location>
        <begin position="275"/>
        <end position="298"/>
    </location>
</feature>
<dbReference type="Pfam" id="PF00069">
    <property type="entry name" value="Pkinase"/>
    <property type="match status" value="1"/>
</dbReference>
<evidence type="ECO:0000313" key="11">
    <source>
        <dbReference type="Proteomes" id="UP001193081"/>
    </source>
</evidence>
<evidence type="ECO:0000256" key="3">
    <source>
        <dbReference type="ARBA" id="ARBA00022741"/>
    </source>
</evidence>
<dbReference type="Pfam" id="PF00498">
    <property type="entry name" value="FHA"/>
    <property type="match status" value="1"/>
</dbReference>
<dbReference type="CDD" id="cd14014">
    <property type="entry name" value="STKc_PknB_like"/>
    <property type="match status" value="1"/>
</dbReference>
<dbReference type="InterPro" id="IPR000253">
    <property type="entry name" value="FHA_dom"/>
</dbReference>
<dbReference type="Gene3D" id="3.30.200.20">
    <property type="entry name" value="Phosphorylase Kinase, domain 1"/>
    <property type="match status" value="1"/>
</dbReference>
<keyword evidence="7" id="KW-1133">Transmembrane helix</keyword>
<dbReference type="EMBL" id="SIJK02000014">
    <property type="protein sequence ID" value="MBP1466031.1"/>
    <property type="molecule type" value="Genomic_DNA"/>
</dbReference>
<dbReference type="PROSITE" id="PS50006">
    <property type="entry name" value="FHA_DOMAIN"/>
    <property type="match status" value="1"/>
</dbReference>
<evidence type="ECO:0000256" key="5">
    <source>
        <dbReference type="ARBA" id="ARBA00022840"/>
    </source>
</evidence>
<keyword evidence="3" id="KW-0547">Nucleotide-binding</keyword>
<dbReference type="InterPro" id="IPR011009">
    <property type="entry name" value="Kinase-like_dom_sf"/>
</dbReference>
<feature type="compositionally biased region" description="Pro residues" evidence="6">
    <location>
        <begin position="822"/>
        <end position="849"/>
    </location>
</feature>
<dbReference type="EC" id="2.7.11.1" evidence="1"/>
<name>A0ABS4D9C7_9CHLR</name>
<dbReference type="SUPFAM" id="SSF49879">
    <property type="entry name" value="SMAD/FHA domain"/>
    <property type="match status" value="1"/>
</dbReference>
<dbReference type="SMART" id="SM00240">
    <property type="entry name" value="FHA"/>
    <property type="match status" value="1"/>
</dbReference>
<dbReference type="Gene3D" id="2.60.200.20">
    <property type="match status" value="1"/>
</dbReference>
<dbReference type="PRINTS" id="PR01217">
    <property type="entry name" value="PRICHEXTENSN"/>
</dbReference>
<organism evidence="10 11">
    <name type="scientific">Candidatus Chloroploca mongolica</name>
    <dbReference type="NCBI Taxonomy" id="2528176"/>
    <lineage>
        <taxon>Bacteria</taxon>
        <taxon>Bacillati</taxon>
        <taxon>Chloroflexota</taxon>
        <taxon>Chloroflexia</taxon>
        <taxon>Chloroflexales</taxon>
        <taxon>Chloroflexineae</taxon>
        <taxon>Oscillochloridaceae</taxon>
        <taxon>Candidatus Chloroploca</taxon>
    </lineage>
</organism>
<dbReference type="Gene3D" id="1.10.510.10">
    <property type="entry name" value="Transferase(Phosphotransferase) domain 1"/>
    <property type="match status" value="1"/>
</dbReference>
<dbReference type="PANTHER" id="PTHR43289">
    <property type="entry name" value="MITOGEN-ACTIVATED PROTEIN KINASE KINASE KINASE 20-RELATED"/>
    <property type="match status" value="1"/>
</dbReference>
<dbReference type="PROSITE" id="PS50011">
    <property type="entry name" value="PROTEIN_KINASE_DOM"/>
    <property type="match status" value="1"/>
</dbReference>
<keyword evidence="5" id="KW-0067">ATP-binding</keyword>
<dbReference type="SUPFAM" id="SSF56112">
    <property type="entry name" value="Protein kinase-like (PK-like)"/>
    <property type="match status" value="1"/>
</dbReference>
<keyword evidence="7" id="KW-0472">Membrane</keyword>
<feature type="region of interest" description="Disordered" evidence="6">
    <location>
        <begin position="816"/>
        <end position="858"/>
    </location>
</feature>
<evidence type="ECO:0000256" key="1">
    <source>
        <dbReference type="ARBA" id="ARBA00012513"/>
    </source>
</evidence>
<feature type="domain" description="FHA" evidence="8">
    <location>
        <begin position="336"/>
        <end position="385"/>
    </location>
</feature>
<dbReference type="InterPro" id="IPR008984">
    <property type="entry name" value="SMAD_FHA_dom_sf"/>
</dbReference>
<protein>
    <recommendedName>
        <fullName evidence="1">non-specific serine/threonine protein kinase</fullName>
        <ecNumber evidence="1">2.7.11.1</ecNumber>
    </recommendedName>
</protein>
<keyword evidence="2" id="KW-0808">Transferase</keyword>
<evidence type="ECO:0000259" key="8">
    <source>
        <dbReference type="PROSITE" id="PS50006"/>
    </source>
</evidence>
<keyword evidence="4 10" id="KW-0418">Kinase</keyword>
<gene>
    <name evidence="10" type="ORF">EYB53_009975</name>
</gene>
<proteinExistence type="predicted"/>
<comment type="caution">
    <text evidence="10">The sequence shown here is derived from an EMBL/GenBank/DDBJ whole genome shotgun (WGS) entry which is preliminary data.</text>
</comment>
<dbReference type="PANTHER" id="PTHR43289:SF6">
    <property type="entry name" value="SERINE_THREONINE-PROTEIN KINASE NEKL-3"/>
    <property type="match status" value="1"/>
</dbReference>
<feature type="compositionally biased region" description="Low complexity" evidence="6">
    <location>
        <begin position="275"/>
        <end position="284"/>
    </location>
</feature>
<dbReference type="Proteomes" id="UP001193081">
    <property type="component" value="Unassembled WGS sequence"/>
</dbReference>
<dbReference type="CDD" id="cd00060">
    <property type="entry name" value="FHA"/>
    <property type="match status" value="1"/>
</dbReference>
<evidence type="ECO:0000256" key="6">
    <source>
        <dbReference type="SAM" id="MobiDB-lite"/>
    </source>
</evidence>
<evidence type="ECO:0000256" key="7">
    <source>
        <dbReference type="SAM" id="Phobius"/>
    </source>
</evidence>
<feature type="domain" description="Protein kinase" evidence="9">
    <location>
        <begin position="12"/>
        <end position="271"/>
    </location>
</feature>
<evidence type="ECO:0000256" key="4">
    <source>
        <dbReference type="ARBA" id="ARBA00022777"/>
    </source>
</evidence>
<dbReference type="InterPro" id="IPR000719">
    <property type="entry name" value="Prot_kinase_dom"/>
</dbReference>
<reference evidence="10 11" key="1">
    <citation type="submission" date="2021-03" db="EMBL/GenBank/DDBJ databases">
        <authorList>
            <person name="Grouzdev D.S."/>
        </authorList>
    </citation>
    <scope>NUCLEOTIDE SEQUENCE [LARGE SCALE GENOMIC DNA]</scope>
    <source>
        <strain evidence="10 11">M50-1</strain>
    </source>
</reference>